<evidence type="ECO:0000313" key="7">
    <source>
        <dbReference type="EMBL" id="SAL37439.1"/>
    </source>
</evidence>
<dbReference type="RefSeq" id="WP_053571558.1">
    <property type="nucleotide sequence ID" value="NZ_FCNY02000006.1"/>
</dbReference>
<dbReference type="GO" id="GO:0016020">
    <property type="term" value="C:membrane"/>
    <property type="evidence" value="ECO:0007669"/>
    <property type="project" value="UniProtKB-SubCell"/>
</dbReference>
<feature type="transmembrane region" description="Helical" evidence="5">
    <location>
        <begin position="391"/>
        <end position="416"/>
    </location>
</feature>
<dbReference type="EMBL" id="FCNY02000006">
    <property type="protein sequence ID" value="SAL37439.1"/>
    <property type="molecule type" value="Genomic_DNA"/>
</dbReference>
<evidence type="ECO:0000259" key="6">
    <source>
        <dbReference type="PROSITE" id="PS50850"/>
    </source>
</evidence>
<dbReference type="PROSITE" id="PS50850">
    <property type="entry name" value="MFS"/>
    <property type="match status" value="1"/>
</dbReference>
<feature type="transmembrane region" description="Helical" evidence="5">
    <location>
        <begin position="140"/>
        <end position="161"/>
    </location>
</feature>
<evidence type="ECO:0000256" key="3">
    <source>
        <dbReference type="ARBA" id="ARBA00022989"/>
    </source>
</evidence>
<keyword evidence="4 5" id="KW-0472">Membrane</keyword>
<feature type="transmembrane region" description="Helical" evidence="5">
    <location>
        <begin position="12"/>
        <end position="28"/>
    </location>
</feature>
<feature type="transmembrane region" description="Helical" evidence="5">
    <location>
        <begin position="327"/>
        <end position="348"/>
    </location>
</feature>
<evidence type="ECO:0000313" key="8">
    <source>
        <dbReference type="Proteomes" id="UP000054740"/>
    </source>
</evidence>
<sequence length="434" mass="46949">MNTSTEYPSRTAWRVSALLTSLALINFIDKISLGMVAVPLMAELKLTSAQFGVLAGSIFWLFSLSSIVVGFFANRFQTRWILLVMAASWALLQLPLVYATAPLTILVCRVLLGAAEGPSAPLSMHELFKWFPDAKRGLPVAILNQGAVIGLIVAGLIIPVVSRNWGWRMNFVLLAVIGAVWCVLWLIFAERREPPVFAAPAHVISRTDAAPQTLLPYRKLLLSPPVLIVILLGFSAYWSSGLMLTWLPAYLEKGYGFDHVTAGRIFALVILFTMPYTLFLSWYSQRLQARGASSRQARVQIINGAFITGGVLLLLQHFVAMPAGLKLTLFAVGNGLATICFALAPAILGELAHERQRTALLSVYAALVTSAGAIAPAVAGRFIQANGGNNIAGYETAFVIGAGMLLLSAALSMRYLHPERARERLSALGVSRSA</sequence>
<evidence type="ECO:0000256" key="2">
    <source>
        <dbReference type="ARBA" id="ARBA00022692"/>
    </source>
</evidence>
<dbReference type="PANTHER" id="PTHR11662">
    <property type="entry name" value="SOLUTE CARRIER FAMILY 17"/>
    <property type="match status" value="1"/>
</dbReference>
<dbReference type="Proteomes" id="UP000054740">
    <property type="component" value="Unassembled WGS sequence"/>
</dbReference>
<dbReference type="PANTHER" id="PTHR11662:SF450">
    <property type="entry name" value="BLR1003 PROTEIN"/>
    <property type="match status" value="1"/>
</dbReference>
<feature type="transmembrane region" description="Helical" evidence="5">
    <location>
        <begin position="301"/>
        <end position="321"/>
    </location>
</feature>
<keyword evidence="3 5" id="KW-1133">Transmembrane helix</keyword>
<protein>
    <submittedName>
        <fullName evidence="7">Major facilitator transporter</fullName>
    </submittedName>
</protein>
<dbReference type="AlphaFoldDB" id="A0A158H0P7"/>
<feature type="domain" description="Major facilitator superfamily (MFS) profile" evidence="6">
    <location>
        <begin position="15"/>
        <end position="420"/>
    </location>
</feature>
<dbReference type="SUPFAM" id="SSF103473">
    <property type="entry name" value="MFS general substrate transporter"/>
    <property type="match status" value="1"/>
</dbReference>
<keyword evidence="8" id="KW-1185">Reference proteome</keyword>
<feature type="transmembrane region" description="Helical" evidence="5">
    <location>
        <begin position="360"/>
        <end position="379"/>
    </location>
</feature>
<dbReference type="Pfam" id="PF07690">
    <property type="entry name" value="MFS_1"/>
    <property type="match status" value="1"/>
</dbReference>
<evidence type="ECO:0000256" key="1">
    <source>
        <dbReference type="ARBA" id="ARBA00004141"/>
    </source>
</evidence>
<reference evidence="8" key="1">
    <citation type="submission" date="2016-01" db="EMBL/GenBank/DDBJ databases">
        <authorList>
            <person name="Peeters C."/>
        </authorList>
    </citation>
    <scope>NUCLEOTIDE SEQUENCE [LARGE SCALE GENOMIC DNA]</scope>
</reference>
<organism evidence="7 8">
    <name type="scientific">Caballeronia cordobensis</name>
    <name type="common">Burkholderia cordobensis</name>
    <dbReference type="NCBI Taxonomy" id="1353886"/>
    <lineage>
        <taxon>Bacteria</taxon>
        <taxon>Pseudomonadati</taxon>
        <taxon>Pseudomonadota</taxon>
        <taxon>Betaproteobacteria</taxon>
        <taxon>Burkholderiales</taxon>
        <taxon>Burkholderiaceae</taxon>
        <taxon>Caballeronia</taxon>
    </lineage>
</organism>
<evidence type="ECO:0000256" key="4">
    <source>
        <dbReference type="ARBA" id="ARBA00023136"/>
    </source>
</evidence>
<feature type="transmembrane region" description="Helical" evidence="5">
    <location>
        <begin position="226"/>
        <end position="249"/>
    </location>
</feature>
<evidence type="ECO:0000256" key="5">
    <source>
        <dbReference type="SAM" id="Phobius"/>
    </source>
</evidence>
<accession>A0A158H0P7</accession>
<dbReference type="InterPro" id="IPR036259">
    <property type="entry name" value="MFS_trans_sf"/>
</dbReference>
<gene>
    <name evidence="7" type="ORF">AWB70_02708</name>
</gene>
<dbReference type="InterPro" id="IPR020846">
    <property type="entry name" value="MFS_dom"/>
</dbReference>
<dbReference type="Gene3D" id="1.20.1250.20">
    <property type="entry name" value="MFS general substrate transporter like domains"/>
    <property type="match status" value="2"/>
</dbReference>
<proteinExistence type="predicted"/>
<feature type="transmembrane region" description="Helical" evidence="5">
    <location>
        <begin position="261"/>
        <end position="280"/>
    </location>
</feature>
<keyword evidence="2 5" id="KW-0812">Transmembrane</keyword>
<dbReference type="GO" id="GO:0022857">
    <property type="term" value="F:transmembrane transporter activity"/>
    <property type="evidence" value="ECO:0007669"/>
    <property type="project" value="InterPro"/>
</dbReference>
<dbReference type="InterPro" id="IPR050382">
    <property type="entry name" value="MFS_Na/Anion_cotransporter"/>
</dbReference>
<name>A0A158H0P7_CABCO</name>
<comment type="subcellular location">
    <subcellularLocation>
        <location evidence="1">Membrane</location>
        <topology evidence="1">Multi-pass membrane protein</topology>
    </subcellularLocation>
</comment>
<feature type="transmembrane region" description="Helical" evidence="5">
    <location>
        <begin position="48"/>
        <end position="73"/>
    </location>
</feature>
<feature type="transmembrane region" description="Helical" evidence="5">
    <location>
        <begin position="167"/>
        <end position="188"/>
    </location>
</feature>
<dbReference type="InterPro" id="IPR011701">
    <property type="entry name" value="MFS"/>
</dbReference>